<dbReference type="Proteomes" id="UP000162623">
    <property type="component" value="Genome"/>
</dbReference>
<dbReference type="PDB" id="7XR3">
    <property type="method" value="EM"/>
    <property type="resolution" value="3.70 A"/>
    <property type="chains" value="Z=1-1425"/>
</dbReference>
<keyword evidence="3" id="KW-1185">Reference proteome</keyword>
<feature type="region of interest" description="Disordered" evidence="1">
    <location>
        <begin position="218"/>
        <end position="237"/>
    </location>
</feature>
<feature type="compositionally biased region" description="Low complexity" evidence="1">
    <location>
        <begin position="218"/>
        <end position="229"/>
    </location>
</feature>
<organism evidence="2 3">
    <name type="scientific">Scylla serrata reovirus SZ-2007</name>
    <dbReference type="NCBI Taxonomy" id="458682"/>
    <lineage>
        <taxon>Viruses</taxon>
        <taxon>Riboviria</taxon>
        <taxon>Orthornavirae</taxon>
        <taxon>Duplornaviricota</taxon>
        <taxon>Resentoviricetes</taxon>
        <taxon>Reovirales</taxon>
        <taxon>Sedoreoviridae</taxon>
        <taxon>Crabreovirus</taxon>
        <taxon>Crabreovirus scylla</taxon>
    </lineage>
</organism>
<protein>
    <submittedName>
        <fullName evidence="2">VP1</fullName>
    </submittedName>
</protein>
<evidence type="ECO:0000313" key="3">
    <source>
        <dbReference type="Proteomes" id="UP000162623"/>
    </source>
</evidence>
<sequence length="1425" mass="161288">MRIMAQRLKELQREIDKKKKERIAEAYLSSVEVTNSSPSLSKQDDALTLPKVSPFLDSTPFTTLHNSLYGQQIHSIDDELAQICKLEYELQTQIADEQITALKHFLTIRTGSPQEIQYVDKEWMKSNQHVPSFLGDVKLMFGDTAGKFRSTSKSVDSIHSITSDVQVTRKKQTRSQIRNSYRVQKKHKVQQPLKPNTLYVYKYKGLPRVVLRFVPKVDTTSNSNSSSASDSKKDKDAFSCDDLSPTWKYILTEAKRAFPDRSYSDCIHPMTWEEWLEENQDHVKVLTQYAHQLDYVTLLQDFNLYVSGGASRVRNIDMSTLPTSINVLDHFELYGDASMKEYVRSGEWYGLLREIEQEGMTVNESEKVFANPDTYVLNVKKYFLRRFQQEIASTGMTPLTDELLNIMFVHWNIIVTAEPKLQVIKDDLLKYYSRYGVDATFDYNMKRSEMTVVTRGHLLAHKVLECALRIVETIYTYDIQDETFKDILIDLGRLIMRDPIYGTTTVRDATTVMKQLMYTQGTQFRRIMFKKYDYSNFNEKLVLKGEQMTNEPPTLLATTHYEEMDKKRIDALIKANQRAGNILSQSSIERCRYTDSLDLVGDANRYFSALTTLEAVAGFASSDLLSGFIDSNESIEFTGTAHLRKLLYHSVREQITTLNTSTVPRPSLPKVLLSSAKDTASASIEPLTFRIYKTTPEYDGESLNLVESTVEMSTRQKKPNLMKAAEILRSTVTTNQEMIISGGTRAVQGGKGARAVYPTKQPYHIAGSLLFHKVDTIVNANKKYRGVSNKYGQGISNAIPHIGVPEIIAVSSDGMAICLALDVSAFDVAQKYTEADIELAMRDGFLDSEISMISGETVLERMNPADLANNLLTNTPPRYKYQTALGDIIILQHDNRSGVPWTGTQNDLVNVSNHHMAYDEYKKRVAELQRQGKISIDVNDKHHIVRVFGDDSTFIMTYDEPPSAEEVHLMCATFVESYQDTAGTLGFAINARKGMIGRYGSEYLKNSAIYGNIKSVNQVKFRGSEKSASYHFGVSEKVSMIRDITDLTITRGCDETRKWKYNLMMLPVDLTTRAGAFRMHNLCSIMTGVGKMYLGGTLNNKLIASYHGSSFGWNFDDNLIKTANSIGAISDSSYDAISTKITNLADFKDSQQRITRDIITSGRLPQHLNRYGKSNILRHILASAAMGPLSQIEKNVNAYNVVMGILNGKLEAPTVLERLNMGFKYVVMSDLKQDDYSPYSCQGLQYRRMLVHWGLNDSRITSFDPKGKLQHLLAKNSQILPIHFDIEFVYRLYLQAGTMGFLQVMSYYQLPDTLTHEMLAAVVALELQLGNDKYAVDMGVYSSQAGQIRINDALMDSIIQHRRGPPLPIIDRTLNRLLLHTYMLMFGLMGKSIDSTKIDPTLSWRAILESNDQRIAQLSELLTAV</sequence>
<evidence type="ECO:0000256" key="1">
    <source>
        <dbReference type="SAM" id="MobiDB-lite"/>
    </source>
</evidence>
<reference evidence="4" key="2">
    <citation type="journal article" date="2023" name="PLoS Pathog.">
        <title>The structure of a 12-segmented dsRNA reovirus: New insights into capsid stabilization and organization.</title>
        <authorList>
            <person name="Zhang Q."/>
            <person name="Gao Y."/>
            <person name="Baker M.L."/>
            <person name="Liu S."/>
            <person name="Jia X."/>
            <person name="Xu H."/>
            <person name="He J."/>
            <person name="Kaelber J.T."/>
            <person name="Weng S."/>
            <person name="Jiang W."/>
        </authorList>
    </citation>
    <scope>STRUCTURE BY ELECTRON MICROSCOPY (3.70 ANGSTROMS)</scope>
</reference>
<keyword evidence="4" id="KW-0002">3D-structure</keyword>
<dbReference type="EMDB" id="EMD-33404"/>
<accession>G9BD97</accession>
<dbReference type="EMBL" id="HQ414127">
    <property type="protein sequence ID" value="AEQ75466.1"/>
    <property type="molecule type" value="Genomic_RNA"/>
</dbReference>
<gene>
    <name evidence="2" type="ORF">MCRV_s1gp1</name>
</gene>
<evidence type="ECO:0007829" key="4">
    <source>
        <dbReference type="PDB" id="7XR3"/>
    </source>
</evidence>
<reference evidence="2 3" key="1">
    <citation type="journal article" date="2012" name="Virology">
        <title>Sequence analysis of 12 genome segments of mud crab reovirus (MCRV).</title>
        <authorList>
            <person name="Deng X.X."/>
            <person name="Lu L."/>
            <person name="Ou Y.J."/>
            <person name="Su H.J."/>
            <person name="Li G."/>
            <person name="Guo Z.X."/>
            <person name="Zhang R."/>
            <person name="Zheng P.R."/>
            <person name="Chen Y.G."/>
            <person name="He J.G."/>
            <person name="Weng S.P."/>
        </authorList>
    </citation>
    <scope>NUCLEOTIDE SEQUENCE [LARGE SCALE GENOMIC DNA]</scope>
    <source>
        <strain evidence="2">Southern China</strain>
    </source>
</reference>
<proteinExistence type="evidence at protein level"/>
<name>G9BD97_9REOV</name>
<evidence type="ECO:0000313" key="2">
    <source>
        <dbReference type="EMBL" id="AEQ75466.1"/>
    </source>
</evidence>
<dbReference type="SMR" id="G9BD97"/>